<name>A0A0L0P2F7_CANAR</name>
<gene>
    <name evidence="1" type="ORF">QG37_02480</name>
</gene>
<dbReference type="Proteomes" id="UP000037122">
    <property type="component" value="Unassembled WGS sequence"/>
</dbReference>
<proteinExistence type="predicted"/>
<reference evidence="2" key="1">
    <citation type="journal article" date="2015" name="BMC Genomics">
        <title>Draft genome of a commonly misdiagnosed multidrug resistant pathogen Candida auris.</title>
        <authorList>
            <person name="Chatterjee S."/>
            <person name="Alampalli S.V."/>
            <person name="Nageshan R.K."/>
            <person name="Chettiar S.T."/>
            <person name="Joshi S."/>
            <person name="Tatu U.S."/>
        </authorList>
    </citation>
    <scope>NUCLEOTIDE SEQUENCE [LARGE SCALE GENOMIC DNA]</scope>
    <source>
        <strain evidence="2">6684</strain>
    </source>
</reference>
<organism evidence="1 2">
    <name type="scientific">Candidozyma auris</name>
    <name type="common">Yeast</name>
    <name type="synonym">Candida auris</name>
    <dbReference type="NCBI Taxonomy" id="498019"/>
    <lineage>
        <taxon>Eukaryota</taxon>
        <taxon>Fungi</taxon>
        <taxon>Dikarya</taxon>
        <taxon>Ascomycota</taxon>
        <taxon>Saccharomycotina</taxon>
        <taxon>Pichiomycetes</taxon>
        <taxon>Metschnikowiaceae</taxon>
        <taxon>Candidozyma</taxon>
    </lineage>
</organism>
<protein>
    <submittedName>
        <fullName evidence="1">Uncharacterized protein</fullName>
    </submittedName>
</protein>
<comment type="caution">
    <text evidence="1">The sequence shown here is derived from an EMBL/GenBank/DDBJ whole genome shotgun (WGS) entry which is preliminary data.</text>
</comment>
<dbReference type="EMBL" id="LGST01000018">
    <property type="protein sequence ID" value="KNE00450.1"/>
    <property type="molecule type" value="Genomic_DNA"/>
</dbReference>
<dbReference type="AlphaFoldDB" id="A0A0L0P2F7"/>
<evidence type="ECO:0000313" key="1">
    <source>
        <dbReference type="EMBL" id="KNE00450.1"/>
    </source>
</evidence>
<accession>A0A0L0P2F7</accession>
<evidence type="ECO:0000313" key="2">
    <source>
        <dbReference type="Proteomes" id="UP000037122"/>
    </source>
</evidence>
<dbReference type="VEuPathDB" id="FungiDB:QG37_02480"/>
<sequence>MSALQLVVAVSEADLSLRMSMLSKYKNDINLENNASTKTAANVMGLMIKNINHSSIRVRID</sequence>